<reference evidence="10 11" key="1">
    <citation type="submission" date="2015-09" db="EMBL/GenBank/DDBJ databases">
        <title>Trachymyrmex zeteki WGS genome.</title>
        <authorList>
            <person name="Nygaard S."/>
            <person name="Hu H."/>
            <person name="Boomsma J."/>
            <person name="Zhang G."/>
        </authorList>
    </citation>
    <scope>NUCLEOTIDE SEQUENCE [LARGE SCALE GENOMIC DNA]</scope>
    <source>
        <strain evidence="10">Tzet28-1</strain>
        <tissue evidence="10">Whole body</tissue>
    </source>
</reference>
<evidence type="ECO:0000313" key="10">
    <source>
        <dbReference type="EMBL" id="KYQ57311.1"/>
    </source>
</evidence>
<dbReference type="GO" id="GO:0016787">
    <property type="term" value="F:hydrolase activity"/>
    <property type="evidence" value="ECO:0007669"/>
    <property type="project" value="UniProtKB-KW"/>
</dbReference>
<dbReference type="GO" id="GO:0046872">
    <property type="term" value="F:metal ion binding"/>
    <property type="evidence" value="ECO:0007669"/>
    <property type="project" value="UniProtKB-KW"/>
</dbReference>
<dbReference type="AlphaFoldDB" id="A0A151XAB2"/>
<keyword evidence="8" id="KW-0808">Transferase</keyword>
<dbReference type="GO" id="GO:0003887">
    <property type="term" value="F:DNA-directed DNA polymerase activity"/>
    <property type="evidence" value="ECO:0007669"/>
    <property type="project" value="UniProtKB-KW"/>
</dbReference>
<dbReference type="InterPro" id="IPR012337">
    <property type="entry name" value="RNaseH-like_sf"/>
</dbReference>
<dbReference type="Proteomes" id="UP000075809">
    <property type="component" value="Unassembled WGS sequence"/>
</dbReference>
<gene>
    <name evidence="10" type="ORF">ALC60_03731</name>
</gene>
<sequence length="155" mass="17901">MKKLVKMADGIKLKDVEISSEPCSICMEGKQTRLPHQTERIRAKRPLQLVHSDLCGPMDTTSYDRKRYLLTFIEDFTHFTIAYTLQAKSEVLKYYISKCFNQWRKHISTGRSVDSGVTTEGSIFPTKLNNILRTAEFNTNSLFTTLLNKMEWLNG</sequence>
<accession>A0A151XAB2</accession>
<evidence type="ECO:0000256" key="3">
    <source>
        <dbReference type="ARBA" id="ARBA00022759"/>
    </source>
</evidence>
<dbReference type="STRING" id="64791.A0A151XAB2"/>
<keyword evidence="4" id="KW-0378">Hydrolase</keyword>
<organism evidence="10 11">
    <name type="scientific">Mycetomoellerius zeteki</name>
    <dbReference type="NCBI Taxonomy" id="64791"/>
    <lineage>
        <taxon>Eukaryota</taxon>
        <taxon>Metazoa</taxon>
        <taxon>Ecdysozoa</taxon>
        <taxon>Arthropoda</taxon>
        <taxon>Hexapoda</taxon>
        <taxon>Insecta</taxon>
        <taxon>Pterygota</taxon>
        <taxon>Neoptera</taxon>
        <taxon>Endopterygota</taxon>
        <taxon>Hymenoptera</taxon>
        <taxon>Apocrita</taxon>
        <taxon>Aculeata</taxon>
        <taxon>Formicoidea</taxon>
        <taxon>Formicidae</taxon>
        <taxon>Myrmicinae</taxon>
        <taxon>Mycetomoellerius</taxon>
    </lineage>
</organism>
<evidence type="ECO:0000256" key="8">
    <source>
        <dbReference type="ARBA" id="ARBA00022932"/>
    </source>
</evidence>
<dbReference type="Gene3D" id="3.30.420.10">
    <property type="entry name" value="Ribonuclease H-like superfamily/Ribonuclease H"/>
    <property type="match status" value="1"/>
</dbReference>
<name>A0A151XAB2_9HYME</name>
<dbReference type="GO" id="GO:0015074">
    <property type="term" value="P:DNA integration"/>
    <property type="evidence" value="ECO:0007669"/>
    <property type="project" value="UniProtKB-KW"/>
</dbReference>
<evidence type="ECO:0000256" key="9">
    <source>
        <dbReference type="ARBA" id="ARBA00023172"/>
    </source>
</evidence>
<keyword evidence="1" id="KW-0540">Nuclease</keyword>
<evidence type="ECO:0000256" key="5">
    <source>
        <dbReference type="ARBA" id="ARBA00022842"/>
    </source>
</evidence>
<dbReference type="EMBL" id="KQ982342">
    <property type="protein sequence ID" value="KYQ57311.1"/>
    <property type="molecule type" value="Genomic_DNA"/>
</dbReference>
<dbReference type="InterPro" id="IPR036397">
    <property type="entry name" value="RNaseH_sf"/>
</dbReference>
<protein>
    <submittedName>
        <fullName evidence="10">Copia protein</fullName>
    </submittedName>
</protein>
<keyword evidence="7" id="KW-0695">RNA-directed DNA polymerase</keyword>
<evidence type="ECO:0000256" key="1">
    <source>
        <dbReference type="ARBA" id="ARBA00022722"/>
    </source>
</evidence>
<keyword evidence="3" id="KW-0255">Endonuclease</keyword>
<keyword evidence="9" id="KW-0233">DNA recombination</keyword>
<proteinExistence type="predicted"/>
<dbReference type="GO" id="GO:0003676">
    <property type="term" value="F:nucleic acid binding"/>
    <property type="evidence" value="ECO:0007669"/>
    <property type="project" value="InterPro"/>
</dbReference>
<keyword evidence="5" id="KW-0460">Magnesium</keyword>
<evidence type="ECO:0000256" key="2">
    <source>
        <dbReference type="ARBA" id="ARBA00022723"/>
    </source>
</evidence>
<evidence type="ECO:0000256" key="6">
    <source>
        <dbReference type="ARBA" id="ARBA00022908"/>
    </source>
</evidence>
<dbReference type="PANTHER" id="PTHR42648:SF11">
    <property type="entry name" value="TRANSPOSON TY4-P GAG-POL POLYPROTEIN"/>
    <property type="match status" value="1"/>
</dbReference>
<keyword evidence="2" id="KW-0479">Metal-binding</keyword>
<keyword evidence="8" id="KW-0548">Nucleotidyltransferase</keyword>
<evidence type="ECO:0000313" key="11">
    <source>
        <dbReference type="Proteomes" id="UP000075809"/>
    </source>
</evidence>
<dbReference type="SUPFAM" id="SSF53098">
    <property type="entry name" value="Ribonuclease H-like"/>
    <property type="match status" value="1"/>
</dbReference>
<keyword evidence="8" id="KW-0239">DNA-directed DNA polymerase</keyword>
<dbReference type="PANTHER" id="PTHR42648">
    <property type="entry name" value="TRANSPOSASE, PUTATIVE-RELATED"/>
    <property type="match status" value="1"/>
</dbReference>
<keyword evidence="11" id="KW-1185">Reference proteome</keyword>
<dbReference type="GO" id="GO:0003964">
    <property type="term" value="F:RNA-directed DNA polymerase activity"/>
    <property type="evidence" value="ECO:0007669"/>
    <property type="project" value="UniProtKB-KW"/>
</dbReference>
<dbReference type="GO" id="GO:0006310">
    <property type="term" value="P:DNA recombination"/>
    <property type="evidence" value="ECO:0007669"/>
    <property type="project" value="UniProtKB-KW"/>
</dbReference>
<evidence type="ECO:0000256" key="7">
    <source>
        <dbReference type="ARBA" id="ARBA00022918"/>
    </source>
</evidence>
<keyword evidence="6" id="KW-0229">DNA integration</keyword>
<dbReference type="GO" id="GO:0004519">
    <property type="term" value="F:endonuclease activity"/>
    <property type="evidence" value="ECO:0007669"/>
    <property type="project" value="UniProtKB-KW"/>
</dbReference>
<evidence type="ECO:0000256" key="4">
    <source>
        <dbReference type="ARBA" id="ARBA00022801"/>
    </source>
</evidence>
<dbReference type="InterPro" id="IPR039537">
    <property type="entry name" value="Retrotran_Ty1/copia-like"/>
</dbReference>